<dbReference type="FunFam" id="1.10.10.60:FF:000032">
    <property type="entry name" value="Zinc finger and SCAN domain-containing 20"/>
    <property type="match status" value="1"/>
</dbReference>
<dbReference type="KEGG" id="emc:129330344"/>
<dbReference type="GeneID" id="129330344"/>
<feature type="region of interest" description="Disordered" evidence="1">
    <location>
        <begin position="187"/>
        <end position="228"/>
    </location>
</feature>
<proteinExistence type="predicted"/>
<keyword evidence="3" id="KW-1185">Reference proteome</keyword>
<protein>
    <submittedName>
        <fullName evidence="4">Uncharacterized protein LOC129330344</fullName>
    </submittedName>
</protein>
<dbReference type="Gene3D" id="1.10.10.60">
    <property type="entry name" value="Homeodomain-like"/>
    <property type="match status" value="1"/>
</dbReference>
<feature type="region of interest" description="Disordered" evidence="1">
    <location>
        <begin position="321"/>
        <end position="363"/>
    </location>
</feature>
<dbReference type="InterPro" id="IPR044822">
    <property type="entry name" value="Myb_DNA-bind_4"/>
</dbReference>
<evidence type="ECO:0000259" key="2">
    <source>
        <dbReference type="Pfam" id="PF13837"/>
    </source>
</evidence>
<dbReference type="RefSeq" id="XP_054836351.1">
    <property type="nucleotide sequence ID" value="XM_054980376.1"/>
</dbReference>
<organism evidence="3 4">
    <name type="scientific">Eublepharis macularius</name>
    <name type="common">Leopard gecko</name>
    <name type="synonym">Cyrtodactylus macularius</name>
    <dbReference type="NCBI Taxonomy" id="481883"/>
    <lineage>
        <taxon>Eukaryota</taxon>
        <taxon>Metazoa</taxon>
        <taxon>Chordata</taxon>
        <taxon>Craniata</taxon>
        <taxon>Vertebrata</taxon>
        <taxon>Euteleostomi</taxon>
        <taxon>Lepidosauria</taxon>
        <taxon>Squamata</taxon>
        <taxon>Bifurcata</taxon>
        <taxon>Gekkota</taxon>
        <taxon>Eublepharidae</taxon>
        <taxon>Eublepharinae</taxon>
        <taxon>Eublepharis</taxon>
    </lineage>
</organism>
<dbReference type="AlphaFoldDB" id="A0AA97JFM9"/>
<accession>A0AA97JFM9</accession>
<reference evidence="4" key="1">
    <citation type="submission" date="2025-08" db="UniProtKB">
        <authorList>
            <consortium name="RefSeq"/>
        </authorList>
    </citation>
    <scope>IDENTIFICATION</scope>
    <source>
        <tissue evidence="4">Blood</tissue>
    </source>
</reference>
<dbReference type="Proteomes" id="UP001190640">
    <property type="component" value="Chromosome 5"/>
</dbReference>
<gene>
    <name evidence="4" type="primary">LOC129330344</name>
</gene>
<feature type="compositionally biased region" description="Basic and acidic residues" evidence="1">
    <location>
        <begin position="245"/>
        <end position="264"/>
    </location>
</feature>
<sequence length="363" mass="41142">MAMQKMAGRGVSWRERETLDLIDFWGEEKVQESLSMCHRNIDVFEKIAEQMAARGHKRTALECRTKTKAMRQEYKRVVAHNSKSGNAPTTCPYYAQLHRIFRGDASIRPQRVARSLSLPRADTPRPVQFEGSEELFSHPMVTLNLQSVDVTADDQGAASDQEQLMAACDGGEVGEEDSDLTQVDEIPEEHEDGSRQNVVAENQPVETAPKTTAQMSPASRLEKARTRSRRVALLSTVAEKMLSQAEREENNNAKERKQTLTESREWRMQFLEAEQRRHEDTMREAQEDRKAFIEAQQQNFEGINRAVSALSSLTEILLGGNRELSHQAMPGQSSGRGSVHRSPQENPPRKRCRVIKPSKKFDL</sequence>
<dbReference type="Pfam" id="PF13837">
    <property type="entry name" value="Myb_DNA-bind_4"/>
    <property type="match status" value="1"/>
</dbReference>
<evidence type="ECO:0000256" key="1">
    <source>
        <dbReference type="SAM" id="MobiDB-lite"/>
    </source>
</evidence>
<dbReference type="PANTHER" id="PTHR47595">
    <property type="entry name" value="HEAT SHOCK 70 KDA PROTEIN 14"/>
    <property type="match status" value="1"/>
</dbReference>
<feature type="domain" description="Myb/SANT-like DNA-binding" evidence="2">
    <location>
        <begin position="12"/>
        <end position="100"/>
    </location>
</feature>
<evidence type="ECO:0000313" key="3">
    <source>
        <dbReference type="Proteomes" id="UP001190640"/>
    </source>
</evidence>
<feature type="compositionally biased region" description="Basic residues" evidence="1">
    <location>
        <begin position="349"/>
        <end position="363"/>
    </location>
</feature>
<dbReference type="PANTHER" id="PTHR47595:SF1">
    <property type="entry name" value="MYB_SANT-LIKE DNA-BINDING DOMAIN-CONTAINING PROTEIN"/>
    <property type="match status" value="1"/>
</dbReference>
<feature type="region of interest" description="Disordered" evidence="1">
    <location>
        <begin position="243"/>
        <end position="264"/>
    </location>
</feature>
<evidence type="ECO:0000313" key="4">
    <source>
        <dbReference type="RefSeq" id="XP_054836351.1"/>
    </source>
</evidence>
<name>A0AA97JFM9_EUBMA</name>